<organism evidence="1 2">
    <name type="scientific">Pleurodeles waltl</name>
    <name type="common">Iberian ribbed newt</name>
    <dbReference type="NCBI Taxonomy" id="8319"/>
    <lineage>
        <taxon>Eukaryota</taxon>
        <taxon>Metazoa</taxon>
        <taxon>Chordata</taxon>
        <taxon>Craniata</taxon>
        <taxon>Vertebrata</taxon>
        <taxon>Euteleostomi</taxon>
        <taxon>Amphibia</taxon>
        <taxon>Batrachia</taxon>
        <taxon>Caudata</taxon>
        <taxon>Salamandroidea</taxon>
        <taxon>Salamandridae</taxon>
        <taxon>Pleurodelinae</taxon>
        <taxon>Pleurodeles</taxon>
    </lineage>
</organism>
<keyword evidence="2" id="KW-1185">Reference proteome</keyword>
<dbReference type="Proteomes" id="UP001066276">
    <property type="component" value="Chromosome 5"/>
</dbReference>
<dbReference type="EMBL" id="JANPWB010000009">
    <property type="protein sequence ID" value="KAJ1151294.1"/>
    <property type="molecule type" value="Genomic_DNA"/>
</dbReference>
<reference evidence="1" key="1">
    <citation type="journal article" date="2022" name="bioRxiv">
        <title>Sequencing and chromosome-scale assembly of the giantPleurodeles waltlgenome.</title>
        <authorList>
            <person name="Brown T."/>
            <person name="Elewa A."/>
            <person name="Iarovenko S."/>
            <person name="Subramanian E."/>
            <person name="Araus A.J."/>
            <person name="Petzold A."/>
            <person name="Susuki M."/>
            <person name="Suzuki K.-i.T."/>
            <person name="Hayashi T."/>
            <person name="Toyoda A."/>
            <person name="Oliveira C."/>
            <person name="Osipova E."/>
            <person name="Leigh N.D."/>
            <person name="Simon A."/>
            <person name="Yun M.H."/>
        </authorList>
    </citation>
    <scope>NUCLEOTIDE SEQUENCE</scope>
    <source>
        <strain evidence="1">20211129_DDA</strain>
        <tissue evidence="1">Liver</tissue>
    </source>
</reference>
<evidence type="ECO:0000313" key="1">
    <source>
        <dbReference type="EMBL" id="KAJ1151294.1"/>
    </source>
</evidence>
<gene>
    <name evidence="1" type="ORF">NDU88_004077</name>
</gene>
<protein>
    <submittedName>
        <fullName evidence="1">Uncharacterized protein</fullName>
    </submittedName>
</protein>
<dbReference type="AlphaFoldDB" id="A0AAV7RJ96"/>
<name>A0AAV7RJ96_PLEWA</name>
<evidence type="ECO:0000313" key="2">
    <source>
        <dbReference type="Proteomes" id="UP001066276"/>
    </source>
</evidence>
<proteinExistence type="predicted"/>
<accession>A0AAV7RJ96</accession>
<comment type="caution">
    <text evidence="1">The sequence shown here is derived from an EMBL/GenBank/DDBJ whole genome shotgun (WGS) entry which is preliminary data.</text>
</comment>
<sequence length="77" mass="8264">MPTAEGGHVDPVSPASEQLTLHGIMTAVQGTYLETKTDSITTEVMLARANLRNLGDHKKEVEDSTVALKGEKMALKT</sequence>